<dbReference type="InterPro" id="IPR051447">
    <property type="entry name" value="Lipoprotein-release_system"/>
</dbReference>
<name>A0A101FVI8_9EURY</name>
<organism evidence="9 12">
    <name type="scientific">Methanothrix harundinacea</name>
    <dbReference type="NCBI Taxonomy" id="301375"/>
    <lineage>
        <taxon>Archaea</taxon>
        <taxon>Methanobacteriati</taxon>
        <taxon>Methanobacteriota</taxon>
        <taxon>Stenosarchaea group</taxon>
        <taxon>Methanomicrobia</taxon>
        <taxon>Methanotrichales</taxon>
        <taxon>Methanotrichaceae</taxon>
        <taxon>Methanothrix</taxon>
    </lineage>
</organism>
<dbReference type="EMBL" id="LGFT01000006">
    <property type="protein sequence ID" value="KUK45231.1"/>
    <property type="molecule type" value="Genomic_DNA"/>
</dbReference>
<evidence type="ECO:0000256" key="1">
    <source>
        <dbReference type="ARBA" id="ARBA00004651"/>
    </source>
</evidence>
<evidence type="ECO:0000256" key="6">
    <source>
        <dbReference type="SAM" id="Phobius"/>
    </source>
</evidence>
<dbReference type="GO" id="GO:0098797">
    <property type="term" value="C:plasma membrane protein complex"/>
    <property type="evidence" value="ECO:0007669"/>
    <property type="project" value="TreeGrafter"/>
</dbReference>
<dbReference type="Pfam" id="PF02687">
    <property type="entry name" value="FtsX"/>
    <property type="match status" value="1"/>
</dbReference>
<keyword evidence="4 6" id="KW-1133">Transmembrane helix</keyword>
<dbReference type="EMBL" id="LGHB01000001">
    <property type="protein sequence ID" value="KUK97616.1"/>
    <property type="molecule type" value="Genomic_DNA"/>
</dbReference>
<comment type="caution">
    <text evidence="9">The sequence shown here is derived from an EMBL/GenBank/DDBJ whole genome shotgun (WGS) entry which is preliminary data.</text>
</comment>
<evidence type="ECO:0000313" key="10">
    <source>
        <dbReference type="EMBL" id="KUK97616.1"/>
    </source>
</evidence>
<evidence type="ECO:0000256" key="3">
    <source>
        <dbReference type="ARBA" id="ARBA00022692"/>
    </source>
</evidence>
<comment type="subcellular location">
    <subcellularLocation>
        <location evidence="1">Cell membrane</location>
        <topology evidence="1">Multi-pass membrane protein</topology>
    </subcellularLocation>
</comment>
<dbReference type="AlphaFoldDB" id="A0A101FVI8"/>
<evidence type="ECO:0000313" key="12">
    <source>
        <dbReference type="Proteomes" id="UP000057043"/>
    </source>
</evidence>
<feature type="transmembrane region" description="Helical" evidence="6">
    <location>
        <begin position="254"/>
        <end position="277"/>
    </location>
</feature>
<evidence type="ECO:0000313" key="11">
    <source>
        <dbReference type="Proteomes" id="UP000053961"/>
    </source>
</evidence>
<keyword evidence="2" id="KW-1003">Cell membrane</keyword>
<evidence type="ECO:0000256" key="4">
    <source>
        <dbReference type="ARBA" id="ARBA00022989"/>
    </source>
</evidence>
<dbReference type="Proteomes" id="UP000053961">
    <property type="component" value="Unassembled WGS sequence"/>
</dbReference>
<evidence type="ECO:0000259" key="8">
    <source>
        <dbReference type="Pfam" id="PF12704"/>
    </source>
</evidence>
<proteinExistence type="predicted"/>
<feature type="domain" description="MacB-like periplasmic core" evidence="8">
    <location>
        <begin position="18"/>
        <end position="226"/>
    </location>
</feature>
<accession>A0A101FVI8</accession>
<evidence type="ECO:0000313" key="9">
    <source>
        <dbReference type="EMBL" id="KUK45231.1"/>
    </source>
</evidence>
<dbReference type="PANTHER" id="PTHR30489">
    <property type="entry name" value="LIPOPROTEIN-RELEASING SYSTEM TRANSMEMBRANE PROTEIN LOLE"/>
    <property type="match status" value="1"/>
</dbReference>
<reference evidence="11 12" key="2">
    <citation type="journal article" date="2015" name="MBio">
        <title>Genome-Resolved Metagenomic Analysis Reveals Roles for Candidate Phyla and Other Microbial Community Members in Biogeochemical Transformations in Oil Reservoirs.</title>
        <authorList>
            <person name="Hu P."/>
            <person name="Tom L."/>
            <person name="Singh A."/>
            <person name="Thomas B.C."/>
            <person name="Baker B.J."/>
            <person name="Piceno Y.M."/>
            <person name="Andersen G.L."/>
            <person name="Banfield J.F."/>
        </authorList>
    </citation>
    <scope>NUCLEOTIDE SEQUENCE [LARGE SCALE GENOMIC DNA]</scope>
    <source>
        <strain evidence="9">57_489</strain>
    </source>
</reference>
<feature type="transmembrane region" description="Helical" evidence="6">
    <location>
        <begin position="298"/>
        <end position="321"/>
    </location>
</feature>
<sequence>MLELFVAMKHIRTRKRQTALAMGAVGLAVAIIIVFRAVMNGSIEIFFDLIFELAPHALVLPKEGEEYIYLYKTLIEFIWTIPGVAAVSPTLSTTATLSFEDEVENVELTGGIPSEMNKVMSLDKYMIVGDFYAISSGRRVILGEGVMEKLDVKIGEDVVANFPDAKTMNLVVAGVFRTGIEEWDQGAYVSLETTQEFLGEGDVINYINIHLDDPYQGDAVAEEISARGYDADSWRTLFPEFEETLAFETFSNNLILALVLLIASFGIANVMNMLVLEKTREIGMLMAMGADGPSIRKVFVIESGILGLAGGTAGSLFGYIVSTYLHSLQYTITAPTAPQPIVIKFLVDPFDLIAFPLLALILSMIAGVYPAHKASKLDPVIALRG</sequence>
<dbReference type="InterPro" id="IPR003838">
    <property type="entry name" value="ABC3_permease_C"/>
</dbReference>
<keyword evidence="3 6" id="KW-0812">Transmembrane</keyword>
<dbReference type="PATRIC" id="fig|301375.6.peg.1028"/>
<keyword evidence="5 6" id="KW-0472">Membrane</keyword>
<evidence type="ECO:0000259" key="7">
    <source>
        <dbReference type="Pfam" id="PF02687"/>
    </source>
</evidence>
<protein>
    <submittedName>
        <fullName evidence="9">ABC transporter, permease protein</fullName>
    </submittedName>
</protein>
<feature type="domain" description="ABC3 transporter permease C-terminal" evidence="7">
    <location>
        <begin position="254"/>
        <end position="379"/>
    </location>
</feature>
<dbReference type="GO" id="GO:0044874">
    <property type="term" value="P:lipoprotein localization to outer membrane"/>
    <property type="evidence" value="ECO:0007669"/>
    <property type="project" value="TreeGrafter"/>
</dbReference>
<reference evidence="10" key="1">
    <citation type="journal article" date="2015" name="MBio">
        <title>Genome-resolved metagenomic analysis reveals roles for candidate phyla and other microbial community members in biogeochemical transformations in oil reservoirs.</title>
        <authorList>
            <person name="Hu P."/>
            <person name="Tom L."/>
            <person name="Singh A."/>
            <person name="Thomas B.C."/>
            <person name="Baker B.J."/>
            <person name="Piceno Y.M."/>
            <person name="Andersen G.L."/>
            <person name="Banfield J.F."/>
        </authorList>
    </citation>
    <scope>NUCLEOTIDE SEQUENCE [LARGE SCALE GENOMIC DNA]</scope>
    <source>
        <strain evidence="10">56_747</strain>
    </source>
</reference>
<evidence type="ECO:0000256" key="2">
    <source>
        <dbReference type="ARBA" id="ARBA00022475"/>
    </source>
</evidence>
<gene>
    <name evidence="9" type="ORF">XD72_0366</name>
    <name evidence="10" type="ORF">XE07_0030</name>
</gene>
<dbReference type="Proteomes" id="UP000057043">
    <property type="component" value="Unassembled WGS sequence"/>
</dbReference>
<dbReference type="PANTHER" id="PTHR30489:SF0">
    <property type="entry name" value="LIPOPROTEIN-RELEASING SYSTEM TRANSMEMBRANE PROTEIN LOLE"/>
    <property type="match status" value="1"/>
</dbReference>
<feature type="transmembrane region" description="Helical" evidence="6">
    <location>
        <begin position="20"/>
        <end position="39"/>
    </location>
</feature>
<dbReference type="InterPro" id="IPR025857">
    <property type="entry name" value="MacB_PCD"/>
</dbReference>
<evidence type="ECO:0000256" key="5">
    <source>
        <dbReference type="ARBA" id="ARBA00023136"/>
    </source>
</evidence>
<feature type="transmembrane region" description="Helical" evidence="6">
    <location>
        <begin position="352"/>
        <end position="371"/>
    </location>
</feature>
<dbReference type="Pfam" id="PF12704">
    <property type="entry name" value="MacB_PCD"/>
    <property type="match status" value="1"/>
</dbReference>